<accession>A0A0M0L8H5</accession>
<dbReference type="Gene3D" id="4.10.280.10">
    <property type="entry name" value="Helix-loop-helix DNA-binding domain"/>
    <property type="match status" value="1"/>
</dbReference>
<reference evidence="2" key="1">
    <citation type="submission" date="2015-08" db="EMBL/GenBank/DDBJ databases">
        <title>Fjat-14210 dsm16467.</title>
        <authorList>
            <person name="Liu B."/>
            <person name="Wang J."/>
            <person name="Zhu Y."/>
            <person name="Liu G."/>
            <person name="Chen Q."/>
            <person name="Chen Z."/>
            <person name="Lan J."/>
            <person name="Che J."/>
            <person name="Ge C."/>
            <person name="Shi H."/>
            <person name="Pan Z."/>
            <person name="Liu X."/>
        </authorList>
    </citation>
    <scope>NUCLEOTIDE SEQUENCE [LARGE SCALE GENOMIC DNA]</scope>
    <source>
        <strain evidence="2">DSM 16467</strain>
    </source>
</reference>
<keyword evidence="2" id="KW-1185">Reference proteome</keyword>
<dbReference type="GO" id="GO:0043937">
    <property type="term" value="P:regulation of sporulation"/>
    <property type="evidence" value="ECO:0007669"/>
    <property type="project" value="InterPro"/>
</dbReference>
<dbReference type="SUPFAM" id="SSF140500">
    <property type="entry name" value="BAS1536-like"/>
    <property type="match status" value="1"/>
</dbReference>
<dbReference type="AlphaFoldDB" id="A0A0M0L8H5"/>
<name>A0A0M0L8H5_9BACI</name>
<dbReference type="GO" id="GO:0046983">
    <property type="term" value="F:protein dimerization activity"/>
    <property type="evidence" value="ECO:0007669"/>
    <property type="project" value="InterPro"/>
</dbReference>
<comment type="caution">
    <text evidence="1">The sequence shown here is derived from an EMBL/GenBank/DDBJ whole genome shotgun (WGS) entry which is preliminary data.</text>
</comment>
<dbReference type="InterPro" id="IPR037208">
    <property type="entry name" value="Spo0E-like_sf"/>
</dbReference>
<sequence length="58" mass="6790">MEASQYMSRIELLEKIEETREFMVNLGLEEGFTSENTLLVSKFLDELLNKLDQISIIH</sequence>
<dbReference type="Proteomes" id="UP000037558">
    <property type="component" value="Unassembled WGS sequence"/>
</dbReference>
<evidence type="ECO:0000313" key="1">
    <source>
        <dbReference type="EMBL" id="KOO47162.1"/>
    </source>
</evidence>
<evidence type="ECO:0000313" key="2">
    <source>
        <dbReference type="Proteomes" id="UP000037558"/>
    </source>
</evidence>
<dbReference type="Pfam" id="PF09388">
    <property type="entry name" value="SpoOE-like"/>
    <property type="match status" value="1"/>
</dbReference>
<dbReference type="PATRIC" id="fig|284581.3.peg.220"/>
<proteinExistence type="predicted"/>
<dbReference type="InterPro" id="IPR036638">
    <property type="entry name" value="HLH_DNA-bd_sf"/>
</dbReference>
<dbReference type="EMBL" id="LILC01000009">
    <property type="protein sequence ID" value="KOO47162.1"/>
    <property type="molecule type" value="Genomic_DNA"/>
</dbReference>
<organism evidence="1 2">
    <name type="scientific">Priestia koreensis</name>
    <dbReference type="NCBI Taxonomy" id="284581"/>
    <lineage>
        <taxon>Bacteria</taxon>
        <taxon>Bacillati</taxon>
        <taxon>Bacillota</taxon>
        <taxon>Bacilli</taxon>
        <taxon>Bacillales</taxon>
        <taxon>Bacillaceae</taxon>
        <taxon>Priestia</taxon>
    </lineage>
</organism>
<gene>
    <name evidence="1" type="ORF">AMD01_06650</name>
</gene>
<protein>
    <submittedName>
        <fullName evidence="1">Sporulation protein</fullName>
    </submittedName>
</protein>
<dbReference type="InterPro" id="IPR018540">
    <property type="entry name" value="Spo0E-like"/>
</dbReference>